<evidence type="ECO:0000313" key="1">
    <source>
        <dbReference type="EMBL" id="BBL05557.1"/>
    </source>
</evidence>
<dbReference type="EMBL" id="AP019736">
    <property type="protein sequence ID" value="BBL05557.1"/>
    <property type="molecule type" value="Genomic_DNA"/>
</dbReference>
<keyword evidence="2" id="KW-1185">Reference proteome</keyword>
<reference evidence="2" key="1">
    <citation type="submission" date="2019-06" db="EMBL/GenBank/DDBJ databases">
        <title>Alistipes onderdonkii subsp. vulgaris subsp. nov., Alistipes dispar sp. nov. and Alistipes communis sp. nov., isolated from human faeces, and creation of Alistipes onderdonkii subsp. onderdonkii subsp. nov.</title>
        <authorList>
            <person name="Sakamoto M."/>
            <person name="Ikeyama N."/>
            <person name="Ogata Y."/>
            <person name="Suda W."/>
            <person name="Iino T."/>
            <person name="Hattori M."/>
            <person name="Ohkuma M."/>
        </authorList>
    </citation>
    <scope>NUCLEOTIDE SEQUENCE [LARGE SCALE GENOMIC DNA]</scope>
    <source>
        <strain evidence="2">5CPEGH6</strain>
    </source>
</reference>
<proteinExistence type="predicted"/>
<name>A0A4Y1WX70_9BACT</name>
<protein>
    <submittedName>
        <fullName evidence="1">Uncharacterized protein</fullName>
    </submittedName>
</protein>
<evidence type="ECO:0000313" key="2">
    <source>
        <dbReference type="Proteomes" id="UP000319374"/>
    </source>
</evidence>
<dbReference type="KEGG" id="ada:A5CPEGH6_01950"/>
<accession>A0A4Y1WX70</accession>
<dbReference type="AlphaFoldDB" id="A0A4Y1WX70"/>
<sequence length="115" mass="13582">MAGRAEIVLNEESGKTAWINCSSGQIMMHGNRMQRNRSLMRINGIPAKRTHDFDTYYISWEDYLRMVTVVCFKDNTEVRKPFEVQGDTIKSEQGWKLWKQGEELLIKDIIEYYLE</sequence>
<gene>
    <name evidence="1" type="ORF">A5CPEGH6_01950</name>
</gene>
<organism evidence="1 2">
    <name type="scientific">Alistipes dispar</name>
    <dbReference type="NCBI Taxonomy" id="2585119"/>
    <lineage>
        <taxon>Bacteria</taxon>
        <taxon>Pseudomonadati</taxon>
        <taxon>Bacteroidota</taxon>
        <taxon>Bacteroidia</taxon>
        <taxon>Bacteroidales</taxon>
        <taxon>Rikenellaceae</taxon>
        <taxon>Alistipes</taxon>
    </lineage>
</organism>
<dbReference type="Proteomes" id="UP000319374">
    <property type="component" value="Chromosome"/>
</dbReference>